<dbReference type="GO" id="GO:0016787">
    <property type="term" value="F:hydrolase activity"/>
    <property type="evidence" value="ECO:0007669"/>
    <property type="project" value="InterPro"/>
</dbReference>
<keyword evidence="1" id="KW-0812">Transmembrane</keyword>
<dbReference type="Gene3D" id="3.60.21.10">
    <property type="match status" value="1"/>
</dbReference>
<accession>A0A972H248</accession>
<feature type="transmembrane region" description="Helical" evidence="1">
    <location>
        <begin position="5"/>
        <end position="23"/>
    </location>
</feature>
<evidence type="ECO:0000313" key="4">
    <source>
        <dbReference type="Proteomes" id="UP000641588"/>
    </source>
</evidence>
<name>A0A972H248_9BACL</name>
<gene>
    <name evidence="3" type="ORF">GC093_28895</name>
</gene>
<keyword evidence="1" id="KW-0472">Membrane</keyword>
<dbReference type="InterPro" id="IPR029052">
    <property type="entry name" value="Metallo-depent_PP-like"/>
</dbReference>
<sequence length="382" mass="43649">MKPRFYFIIAIFLLVFTLINFYIGWHGQLWIQYVFHFNPGPLYWFFFWSIVFSYVIGRLCSRFLPYGLSSFLKWIGAYWLAIMLFTFVMLPFADLTAWVMALLAVEKTVYIPFLGLVMILILLVLMIRGSWNARNPVIRQYEITIPKSAGGRKELRIAVASDLHLGTIVGNKQLQVLVEKMNELKPDLILLPGDIIDDDIKPFIRQDMGSIMKQLKSRLGIYAVLGNHEYIGGHINEFVSQMSAIGIEVLLDRSVLIENSFYVIGRKDKAVERFGSDGRMDLETLLTDVDKSLPMILMDHQPYGLDKAAAAGVDVMLSGHTHRGQMTPNHYITSRIFELDWGYLKKGDLHAIVSSGYGTWGPPIRIGSRSEIIELVVRFEEE</sequence>
<evidence type="ECO:0000313" key="3">
    <source>
        <dbReference type="EMBL" id="NOU97215.1"/>
    </source>
</evidence>
<dbReference type="PANTHER" id="PTHR31302">
    <property type="entry name" value="TRANSMEMBRANE PROTEIN WITH METALLOPHOSPHOESTERASE DOMAIN-RELATED"/>
    <property type="match status" value="1"/>
</dbReference>
<dbReference type="Pfam" id="PF00149">
    <property type="entry name" value="Metallophos"/>
    <property type="match status" value="1"/>
</dbReference>
<feature type="transmembrane region" description="Helical" evidence="1">
    <location>
        <begin position="43"/>
        <end position="64"/>
    </location>
</feature>
<dbReference type="RefSeq" id="WP_171655463.1">
    <property type="nucleotide sequence ID" value="NZ_WHOD01000109.1"/>
</dbReference>
<feature type="transmembrane region" description="Helical" evidence="1">
    <location>
        <begin position="109"/>
        <end position="127"/>
    </location>
</feature>
<evidence type="ECO:0000259" key="2">
    <source>
        <dbReference type="Pfam" id="PF00149"/>
    </source>
</evidence>
<evidence type="ECO:0000256" key="1">
    <source>
        <dbReference type="SAM" id="Phobius"/>
    </source>
</evidence>
<dbReference type="Proteomes" id="UP000641588">
    <property type="component" value="Unassembled WGS sequence"/>
</dbReference>
<dbReference type="InterPro" id="IPR004843">
    <property type="entry name" value="Calcineurin-like_PHP"/>
</dbReference>
<feature type="transmembrane region" description="Helical" evidence="1">
    <location>
        <begin position="76"/>
        <end position="103"/>
    </location>
</feature>
<keyword evidence="4" id="KW-1185">Reference proteome</keyword>
<dbReference type="CDD" id="cd07385">
    <property type="entry name" value="MPP_YkuE_C"/>
    <property type="match status" value="1"/>
</dbReference>
<dbReference type="SUPFAM" id="SSF56300">
    <property type="entry name" value="Metallo-dependent phosphatases"/>
    <property type="match status" value="1"/>
</dbReference>
<comment type="caution">
    <text evidence="3">The sequence shown here is derived from an EMBL/GenBank/DDBJ whole genome shotgun (WGS) entry which is preliminary data.</text>
</comment>
<protein>
    <submittedName>
        <fullName evidence="3">Metallophosphoesterase</fullName>
    </submittedName>
</protein>
<dbReference type="InterPro" id="IPR051158">
    <property type="entry name" value="Metallophosphoesterase_sf"/>
</dbReference>
<dbReference type="AlphaFoldDB" id="A0A972H248"/>
<proteinExistence type="predicted"/>
<dbReference type="PANTHER" id="PTHR31302:SF0">
    <property type="entry name" value="TRANSMEMBRANE PROTEIN WITH METALLOPHOSPHOESTERASE DOMAIN"/>
    <property type="match status" value="1"/>
</dbReference>
<keyword evidence="1" id="KW-1133">Transmembrane helix</keyword>
<dbReference type="EMBL" id="WHOD01000109">
    <property type="protein sequence ID" value="NOU97215.1"/>
    <property type="molecule type" value="Genomic_DNA"/>
</dbReference>
<feature type="domain" description="Calcineurin-like phosphoesterase" evidence="2">
    <location>
        <begin position="155"/>
        <end position="323"/>
    </location>
</feature>
<reference evidence="3" key="1">
    <citation type="submission" date="2019-10" db="EMBL/GenBank/DDBJ databases">
        <title>Description of Paenibacillus glebae sp. nov.</title>
        <authorList>
            <person name="Carlier A."/>
            <person name="Qi S."/>
        </authorList>
    </citation>
    <scope>NUCLEOTIDE SEQUENCE</scope>
    <source>
        <strain evidence="3">LMG 31456</strain>
    </source>
</reference>
<organism evidence="3 4">
    <name type="scientific">Paenibacillus foliorum</name>
    <dbReference type="NCBI Taxonomy" id="2654974"/>
    <lineage>
        <taxon>Bacteria</taxon>
        <taxon>Bacillati</taxon>
        <taxon>Bacillota</taxon>
        <taxon>Bacilli</taxon>
        <taxon>Bacillales</taxon>
        <taxon>Paenibacillaceae</taxon>
        <taxon>Paenibacillus</taxon>
    </lineage>
</organism>